<dbReference type="Proteomes" id="UP000233425">
    <property type="component" value="Unassembled WGS sequence"/>
</dbReference>
<dbReference type="Pfam" id="PF07873">
    <property type="entry name" value="YabP"/>
    <property type="match status" value="1"/>
</dbReference>
<reference evidence="1" key="1">
    <citation type="journal article" date="2018" name="Environ. Microbiol.">
        <title>Sporulation capability and amylosome conservation among diverse human colonic and rumen isolates of the keystone starch-degrader Ruminococcus bromii.</title>
        <authorList>
            <person name="Mukhopadhya I."/>
            <person name="Morais S."/>
            <person name="Laverde-Gomez J."/>
            <person name="Sheridan P.O."/>
            <person name="Walker A.W."/>
            <person name="Kelly W."/>
            <person name="Klieve A.V."/>
            <person name="Ouwerkerk D."/>
            <person name="Duncan S.H."/>
            <person name="Louis P."/>
            <person name="Koropatkin N."/>
            <person name="Cockburn D."/>
            <person name="Kibler R."/>
            <person name="Cooper P.J."/>
            <person name="Sandoval C."/>
            <person name="Crost E."/>
            <person name="Juge N."/>
            <person name="Bayer E.A."/>
            <person name="Flint H.J."/>
        </authorList>
    </citation>
    <scope>NUCLEOTIDE SEQUENCE [LARGE SCALE GENOMIC DNA]</scope>
    <source>
        <strain evidence="1">ATCC 27255</strain>
    </source>
</reference>
<gene>
    <name evidence="1" type="ORF">RBATCC27255_01143</name>
</gene>
<comment type="caution">
    <text evidence="1">The sequence shown here is derived from an EMBL/GenBank/DDBJ whole genome shotgun (WGS) entry which is preliminary data.</text>
</comment>
<organism evidence="1 2">
    <name type="scientific">Ruminococcus bromii</name>
    <dbReference type="NCBI Taxonomy" id="40518"/>
    <lineage>
        <taxon>Bacteria</taxon>
        <taxon>Bacillati</taxon>
        <taxon>Bacillota</taxon>
        <taxon>Clostridia</taxon>
        <taxon>Eubacteriales</taxon>
        <taxon>Oscillospiraceae</taxon>
        <taxon>Ruminococcus</taxon>
    </lineage>
</organism>
<accession>A0A2N0UQS5</accession>
<dbReference type="EMBL" id="NNSR01000056">
    <property type="protein sequence ID" value="PKD29316.1"/>
    <property type="molecule type" value="Genomic_DNA"/>
</dbReference>
<proteinExistence type="predicted"/>
<keyword evidence="2" id="KW-1185">Reference proteome</keyword>
<protein>
    <submittedName>
        <fullName evidence="1">Sporulation protein YqfC</fullName>
    </submittedName>
</protein>
<dbReference type="RefSeq" id="WP_101029148.1">
    <property type="nucleotide sequence ID" value="NZ_CABMMZ010000056.1"/>
</dbReference>
<name>A0A2N0UQS5_9FIRM</name>
<evidence type="ECO:0000313" key="2">
    <source>
        <dbReference type="Proteomes" id="UP000233425"/>
    </source>
</evidence>
<evidence type="ECO:0000313" key="1">
    <source>
        <dbReference type="EMBL" id="PKD29316.1"/>
    </source>
</evidence>
<sequence>MPKKKRIADKNERLPSPMFDMGTMPYIEMLGNRRITVEGSTGVLLYDSENIKINTCKTVISFCGRGMKLKCISSSCVEIEGFVTDINFLS</sequence>
<dbReference type="InterPro" id="IPR022476">
    <property type="entry name" value="Spore_YabP/YqfC"/>
</dbReference>
<dbReference type="AlphaFoldDB" id="A0A2N0UQS5"/>